<dbReference type="AlphaFoldDB" id="A0A315XVG2"/>
<evidence type="ECO:0000313" key="1">
    <source>
        <dbReference type="EMBL" id="PWJ10970.1"/>
    </source>
</evidence>
<dbReference type="InterPro" id="IPR017647">
    <property type="entry name" value="Dnd_assoc_3"/>
</dbReference>
<accession>A0A315XVG2</accession>
<dbReference type="Proteomes" id="UP000245720">
    <property type="component" value="Unassembled WGS sequence"/>
</dbReference>
<gene>
    <name evidence="1" type="ORF">IE37_02616</name>
</gene>
<dbReference type="NCBIfam" id="TIGR03238">
    <property type="entry name" value="dnd_assoc_3"/>
    <property type="match status" value="1"/>
</dbReference>
<dbReference type="EMBL" id="QGDI01000011">
    <property type="protein sequence ID" value="PWJ10970.1"/>
    <property type="molecule type" value="Genomic_DNA"/>
</dbReference>
<proteinExistence type="predicted"/>
<comment type="caution">
    <text evidence="1">The sequence shown here is derived from an EMBL/GenBank/DDBJ whole genome shotgun (WGS) entry which is preliminary data.</text>
</comment>
<evidence type="ECO:0000313" key="2">
    <source>
        <dbReference type="Proteomes" id="UP000245720"/>
    </source>
</evidence>
<organism evidence="1 2">
    <name type="scientific">Ruminococcus flavefaciens</name>
    <dbReference type="NCBI Taxonomy" id="1265"/>
    <lineage>
        <taxon>Bacteria</taxon>
        <taxon>Bacillati</taxon>
        <taxon>Bacillota</taxon>
        <taxon>Clostridia</taxon>
        <taxon>Eubacteriales</taxon>
        <taxon>Oscillospiraceae</taxon>
        <taxon>Ruminococcus</taxon>
    </lineage>
</organism>
<name>A0A315XVG2_RUMFL</name>
<protein>
    <submittedName>
        <fullName evidence="1">DNA phosphorothioation-dependent restriction protein DptF</fullName>
    </submittedName>
</protein>
<reference evidence="1 2" key="1">
    <citation type="submission" date="2018-05" db="EMBL/GenBank/DDBJ databases">
        <title>The Hungate 1000. A catalogue of reference genomes from the rumen microbiome.</title>
        <authorList>
            <person name="Kelly W."/>
        </authorList>
    </citation>
    <scope>NUCLEOTIDE SEQUENCE [LARGE SCALE GENOMIC DNA]</scope>
    <source>
        <strain evidence="1 2">SAb67</strain>
    </source>
</reference>
<dbReference type="RefSeq" id="WP_181380320.1">
    <property type="nucleotide sequence ID" value="NZ_QGDI01000011.1"/>
</dbReference>
<sequence>MNRCKFIEKFNKLRKSSSNSIDNIQIFDGFRKYMHVIRATEMDLKKILSAVNLSGKKTLVLLCGSAGDGKSHLLSYLKNSDTDHLLDGYSVFNDATESNAPDKTAVETLCKRLEDFNDDNIGKPGSNAIIAINLGVLSNFIESEWALNFSFLRKYVKSSNIMTSEVTNTTYVDNSNFQHISFSDYHMFSMDKGKITPDYIEALFEKIASNDEKNEFYAAYTDDCSVCPLGSQCPIRMNYKFLTDAKVRHYIALMLVKVILKDKEILTTRELLNYIYDIVVAPGFDYAKFYKSSATPSLFLKEFLNCIMPSLLFDNVDISAIMNKTRKYDPLLNRNEAEDDIAIEYYVSDDVTKTVKSIVDESAYSSILCDPSYADIINEDKTVKSKLFNVLIRIRDLMNDNGYEEMFLKYISDLYNYNIGKTPKLASLYSDIEDAVMRWCGNEDDDNICIDDSHKNFAIYEDIKFDPFLDNIPSPSSSEKIEKFLPYVVAEFKNGNDAPIHIDIDYSLYELIEKLKAGYVQTAEDRNNHADFISFISKILKTGSSNESITILSETGQKAKLEKTKFGTYKFEVVK</sequence>